<keyword evidence="5 6" id="KW-0472">Membrane</keyword>
<feature type="transmembrane region" description="Helical" evidence="6">
    <location>
        <begin position="77"/>
        <end position="94"/>
    </location>
</feature>
<organism evidence="8 9">
    <name type="scientific">Nocardia sputorum</name>
    <dbReference type="NCBI Taxonomy" id="2984338"/>
    <lineage>
        <taxon>Bacteria</taxon>
        <taxon>Bacillati</taxon>
        <taxon>Actinomycetota</taxon>
        <taxon>Actinomycetes</taxon>
        <taxon>Mycobacteriales</taxon>
        <taxon>Nocardiaceae</taxon>
        <taxon>Nocardia</taxon>
    </lineage>
</organism>
<keyword evidence="4 6" id="KW-1133">Transmembrane helix</keyword>
<evidence type="ECO:0000313" key="8">
    <source>
        <dbReference type="EMBL" id="BDU01533.1"/>
    </source>
</evidence>
<gene>
    <name evidence="8" type="ORF">IFM12276_45610</name>
</gene>
<dbReference type="PANTHER" id="PTHR36115">
    <property type="entry name" value="PROLINE-RICH ANTIGEN HOMOLOG-RELATED"/>
    <property type="match status" value="1"/>
</dbReference>
<dbReference type="InterPro" id="IPR010432">
    <property type="entry name" value="RDD"/>
</dbReference>
<keyword evidence="3 6" id="KW-0812">Transmembrane</keyword>
<sequence>MVVLPPPRRSPTLNWRLCGPGRRFGRAYPGCMARITGSWLSGPPADSGGPATSEFPGAQLGLPKTGAGSLAGMGRRIAALFVDWLIALGIAALITRSGSASSLTLLIWFVIGVGAVTLFGFTPGQYFLRLRTVRIDAPAPVGFVRALARQVLLLFVVPALFTDADGRGMHDRATGTALVRSR</sequence>
<dbReference type="Proteomes" id="UP001317870">
    <property type="component" value="Chromosome"/>
</dbReference>
<protein>
    <recommendedName>
        <fullName evidence="7">RDD domain-containing protein</fullName>
    </recommendedName>
</protein>
<accession>A0ABM8D2G1</accession>
<keyword evidence="2" id="KW-1003">Cell membrane</keyword>
<name>A0ABM8D2G1_9NOCA</name>
<dbReference type="PIRSF" id="PIRSF021697">
    <property type="entry name" value="UCP021697"/>
    <property type="match status" value="1"/>
</dbReference>
<reference evidence="8 9" key="1">
    <citation type="submission" date="2022-11" db="EMBL/GenBank/DDBJ databases">
        <title>Genome Sequencing of Nocardia sp. ON39_IFM12276 and assembly.</title>
        <authorList>
            <person name="Shimojima M."/>
            <person name="Toyokawa M."/>
            <person name="Uesaka K."/>
        </authorList>
    </citation>
    <scope>NUCLEOTIDE SEQUENCE [LARGE SCALE GENOMIC DNA]</scope>
    <source>
        <strain evidence="8 9">IFM 12276</strain>
    </source>
</reference>
<feature type="domain" description="RDD" evidence="7">
    <location>
        <begin position="70"/>
        <end position="174"/>
    </location>
</feature>
<dbReference type="PANTHER" id="PTHR36115:SF6">
    <property type="entry name" value="PROLINE-RICH ANTIGEN HOMOLOG"/>
    <property type="match status" value="1"/>
</dbReference>
<evidence type="ECO:0000256" key="3">
    <source>
        <dbReference type="ARBA" id="ARBA00022692"/>
    </source>
</evidence>
<dbReference type="InterPro" id="IPR016795">
    <property type="entry name" value="UCP021697"/>
</dbReference>
<dbReference type="Pfam" id="PF06271">
    <property type="entry name" value="RDD"/>
    <property type="match status" value="1"/>
</dbReference>
<keyword evidence="9" id="KW-1185">Reference proteome</keyword>
<evidence type="ECO:0000259" key="7">
    <source>
        <dbReference type="Pfam" id="PF06271"/>
    </source>
</evidence>
<comment type="subcellular location">
    <subcellularLocation>
        <location evidence="1">Cell membrane</location>
        <topology evidence="1">Multi-pass membrane protein</topology>
    </subcellularLocation>
</comment>
<evidence type="ECO:0000256" key="5">
    <source>
        <dbReference type="ARBA" id="ARBA00023136"/>
    </source>
</evidence>
<evidence type="ECO:0000256" key="6">
    <source>
        <dbReference type="SAM" id="Phobius"/>
    </source>
</evidence>
<evidence type="ECO:0000256" key="1">
    <source>
        <dbReference type="ARBA" id="ARBA00004651"/>
    </source>
</evidence>
<dbReference type="EMBL" id="AP026978">
    <property type="protein sequence ID" value="BDU01533.1"/>
    <property type="molecule type" value="Genomic_DNA"/>
</dbReference>
<dbReference type="InterPro" id="IPR051791">
    <property type="entry name" value="Pra-immunoreactive"/>
</dbReference>
<evidence type="ECO:0000256" key="4">
    <source>
        <dbReference type="ARBA" id="ARBA00022989"/>
    </source>
</evidence>
<evidence type="ECO:0000313" key="9">
    <source>
        <dbReference type="Proteomes" id="UP001317870"/>
    </source>
</evidence>
<proteinExistence type="predicted"/>
<feature type="transmembrane region" description="Helical" evidence="6">
    <location>
        <begin position="100"/>
        <end position="121"/>
    </location>
</feature>
<evidence type="ECO:0000256" key="2">
    <source>
        <dbReference type="ARBA" id="ARBA00022475"/>
    </source>
</evidence>